<dbReference type="EMBL" id="SRYM01000028">
    <property type="protein sequence ID" value="TGY57293.1"/>
    <property type="molecule type" value="Genomic_DNA"/>
</dbReference>
<evidence type="ECO:0000313" key="4">
    <source>
        <dbReference type="EMBL" id="TGY57293.1"/>
    </source>
</evidence>
<dbReference type="Pfam" id="PF00089">
    <property type="entry name" value="Trypsin"/>
    <property type="match status" value="1"/>
</dbReference>
<comment type="caution">
    <text evidence="3">The sequence shown here is derived from an EMBL/GenBank/DDBJ whole genome shotgun (WGS) entry which is preliminary data.</text>
</comment>
<dbReference type="InterPro" id="IPR009003">
    <property type="entry name" value="Peptidase_S1_PA"/>
</dbReference>
<evidence type="ECO:0000313" key="3">
    <source>
        <dbReference type="EMBL" id="RLT72468.1"/>
    </source>
</evidence>
<dbReference type="EMBL" id="RAYI01000036">
    <property type="protein sequence ID" value="RLT72468.1"/>
    <property type="molecule type" value="Genomic_DNA"/>
</dbReference>
<keyword evidence="4" id="KW-0645">Protease</keyword>
<dbReference type="GO" id="GO:0006508">
    <property type="term" value="P:proteolysis"/>
    <property type="evidence" value="ECO:0007669"/>
    <property type="project" value="UniProtKB-KW"/>
</dbReference>
<dbReference type="SUPFAM" id="SSF50494">
    <property type="entry name" value="Trypsin-like serine proteases"/>
    <property type="match status" value="1"/>
</dbReference>
<dbReference type="InterPro" id="IPR001254">
    <property type="entry name" value="Trypsin_dom"/>
</dbReference>
<keyword evidence="1" id="KW-0732">Signal</keyword>
<evidence type="ECO:0000259" key="2">
    <source>
        <dbReference type="Pfam" id="PF00089"/>
    </source>
</evidence>
<organism evidence="3 5">
    <name type="scientific">Parabacteroides distasonis</name>
    <dbReference type="NCBI Taxonomy" id="823"/>
    <lineage>
        <taxon>Bacteria</taxon>
        <taxon>Pseudomonadati</taxon>
        <taxon>Bacteroidota</taxon>
        <taxon>Bacteroidia</taxon>
        <taxon>Bacteroidales</taxon>
        <taxon>Tannerellaceae</taxon>
        <taxon>Parabacteroides</taxon>
    </lineage>
</organism>
<feature type="chain" id="PRO_5033380757" evidence="1">
    <location>
        <begin position="21"/>
        <end position="87"/>
    </location>
</feature>
<dbReference type="InterPro" id="IPR043504">
    <property type="entry name" value="Peptidase_S1_PA_chymotrypsin"/>
</dbReference>
<protein>
    <submittedName>
        <fullName evidence="4">Trypsin-like serine protease</fullName>
    </submittedName>
</protein>
<evidence type="ECO:0000313" key="5">
    <source>
        <dbReference type="Proteomes" id="UP000278164"/>
    </source>
</evidence>
<dbReference type="AlphaFoldDB" id="A0A3L7ZL66"/>
<keyword evidence="4" id="KW-0378">Hydrolase</keyword>
<accession>A0A3L7ZL66</accession>
<name>A0A3L7ZL66_PARDI</name>
<dbReference type="OrthoDB" id="4535652at2"/>
<feature type="signal peptide" evidence="1">
    <location>
        <begin position="1"/>
        <end position="20"/>
    </location>
</feature>
<feature type="domain" description="Peptidase S1" evidence="2">
    <location>
        <begin position="24"/>
        <end position="85"/>
    </location>
</feature>
<dbReference type="Gene3D" id="2.40.10.10">
    <property type="entry name" value="Trypsin-like serine proteases"/>
    <property type="match status" value="1"/>
</dbReference>
<dbReference type="GO" id="GO:0004252">
    <property type="term" value="F:serine-type endopeptidase activity"/>
    <property type="evidence" value="ECO:0007669"/>
    <property type="project" value="InterPro"/>
</dbReference>
<proteinExistence type="predicted"/>
<reference evidence="4 6" key="2">
    <citation type="submission" date="2019-04" db="EMBL/GenBank/DDBJ databases">
        <title>Microbes associate with the intestines of laboratory mice.</title>
        <authorList>
            <person name="Navarre W."/>
            <person name="Wong E."/>
            <person name="Huang K."/>
            <person name="Tropini C."/>
            <person name="Ng K."/>
            <person name="Yu B."/>
        </authorList>
    </citation>
    <scope>NUCLEOTIDE SEQUENCE [LARGE SCALE GENOMIC DNA]</scope>
    <source>
        <strain evidence="4 6">NM39_I3</strain>
    </source>
</reference>
<reference evidence="3 5" key="1">
    <citation type="submission" date="2018-09" db="EMBL/GenBank/DDBJ databases">
        <title>Murine metabolic-syndrome-specific gut microbial biobank.</title>
        <authorList>
            <person name="Liu C."/>
        </authorList>
    </citation>
    <scope>NUCLEOTIDE SEQUENCE [LARGE SCALE GENOMIC DNA]</scope>
    <source>
        <strain evidence="3 5">8-P5</strain>
    </source>
</reference>
<dbReference type="Proteomes" id="UP000278164">
    <property type="component" value="Unassembled WGS sequence"/>
</dbReference>
<dbReference type="Proteomes" id="UP000310032">
    <property type="component" value="Unassembled WGS sequence"/>
</dbReference>
<evidence type="ECO:0000313" key="6">
    <source>
        <dbReference type="Proteomes" id="UP000310032"/>
    </source>
</evidence>
<sequence length="87" mass="9692">MKTKYFIILALFFTSITLFAQQRIIGGSAIDITQRPFQVAIFIDGKYTGGGVIINNQWILTVAHIAEKYSVSQMSISLGYTNLNNDT</sequence>
<evidence type="ECO:0000256" key="1">
    <source>
        <dbReference type="SAM" id="SignalP"/>
    </source>
</evidence>
<gene>
    <name evidence="3" type="ORF">D7V78_15570</name>
    <name evidence="4" type="ORF">E5342_10835</name>
</gene>